<reference evidence="9" key="1">
    <citation type="submission" date="2011-02" db="EMBL/GenBank/DDBJ databases">
        <title>The Genome Sequence of Capsaspora owczarzaki ATCC 30864.</title>
        <authorList>
            <person name="Russ C."/>
            <person name="Cuomo C."/>
            <person name="Burger G."/>
            <person name="Gray M.W."/>
            <person name="Holland P.W.H."/>
            <person name="King N."/>
            <person name="Lang F.B.F."/>
            <person name="Roger A.J."/>
            <person name="Ruiz-Trillo I."/>
            <person name="Young S.K."/>
            <person name="Zeng Q."/>
            <person name="Gargeya S."/>
            <person name="Alvarado L."/>
            <person name="Berlin A."/>
            <person name="Chapman S.B."/>
            <person name="Chen Z."/>
            <person name="Freedman E."/>
            <person name="Gellesch M."/>
            <person name="Goldberg J."/>
            <person name="Griggs A."/>
            <person name="Gujja S."/>
            <person name="Heilman E."/>
            <person name="Heiman D."/>
            <person name="Howarth C."/>
            <person name="Mehta T."/>
            <person name="Neiman D."/>
            <person name="Pearson M."/>
            <person name="Roberts A."/>
            <person name="Saif S."/>
            <person name="Shea T."/>
            <person name="Shenoy N."/>
            <person name="Sisk P."/>
            <person name="Stolte C."/>
            <person name="Sykes S."/>
            <person name="White J."/>
            <person name="Yandava C."/>
            <person name="Haas B."/>
            <person name="Nusbaum C."/>
            <person name="Birren B."/>
        </authorList>
    </citation>
    <scope>NUCLEOTIDE SEQUENCE</scope>
    <source>
        <strain evidence="9">ATCC 30864</strain>
    </source>
</reference>
<feature type="compositionally biased region" description="Low complexity" evidence="6">
    <location>
        <begin position="925"/>
        <end position="939"/>
    </location>
</feature>
<feature type="region of interest" description="Disordered" evidence="6">
    <location>
        <begin position="756"/>
        <end position="857"/>
    </location>
</feature>
<comment type="similarity">
    <text evidence="5">Belongs to the SMCR8 family.</text>
</comment>
<dbReference type="GO" id="GO:0006914">
    <property type="term" value="P:autophagy"/>
    <property type="evidence" value="ECO:0007669"/>
    <property type="project" value="UniProtKB-KW"/>
</dbReference>
<sequence length="1392" mass="149190">MSFGGGGGPGGADGGSNPASASGFAPAAPTSSGSYAPFTAIMSLLSGAVIQTASSSSASPAPPATSSPHPSAFAQPGAAAAASSSSSLASRHQSHSSSPTPGYSQQALPATSMNTSAAQSASSSSFTDDFIVLSEFSELEGPMPLLVIPPQNADRFNLNSFVVRIMSVDYQQSSSEGFAMPVDAQVYMTEASDKAHAYVHHFTLHDLHARGFVRPYCMSYVTRSPDKIMAYFEDFLADFSKVSEYLKYGNHLGFYRDLETRRNDLVYTKQILLERRPESDYQSIDLESSVVLREKSHLERPTAVTADSVDSYIRETELMMNAVSPRVAHPEMSAWHAQLRARQTKNTITSRRSSVLNPDNPSSPDHTLDFDSSVRPAPRFLETVTQPRRFDVRLRQLQELCGITHDPAMAALKRIFDHFRRPTFVLKVEKEEMQVMAPASSLLTLGHSLVLNFFVDRVEAHRMSTTSLVNLIHQYSRLRLDIQLEIDGFSIPPPYLRDRLAEVERALLDLEVQRRDRQKMYDDLVGGVSSFVASQQQHQPPMHALPQRIPGSPSSTSLASLATPTSPIAPVSSEAYYSGLGGSASGATSTPASAAPIVHGMTRNSSSTNMSAYRSSSRSGATSAGFDAESMSDNESEFFDAVEDLDMNKCVVRAGGDQGMVIEQIPSPMILHSADPMSGLSEPVERSRRGTTSGAPPSQPRSISEHGEELDTDSPFASPSNTQPSAVHLRDSLVTLNNEEHPSPTVLADSFTHDSATLSPETDLHDPALSKQQQHQHHQQPHDDAMSTTSQRHDQDMAVYPHPRTRSDVSFSGSFATINSAGPEPFPAVSSSPSPSSGTGESRRTDSMISSHGAWRSPGDALYHLTGAYKTTASDSGSVHLDGVSVTHANYPGHAVLVHSDNTSAGGDSTNLSSGHGGGSHRSDATPAHPAHSALSPPTKRSSRAIVTSSLLSFADHVYSRSKTKPGSGLLEFRARYSFAKHLVFALLKGRPVVVIGKNENEGSVRNIVTALSLFVAGPSNKQVIPWILRPLALSDLARCKLVGMSKQYSLPKAVERYVSVFDFENETARTPTYQGTFIDIMLSKNRLFKDEDAFLASVHCSLLEMASKAFFFYHLYCLSAGDRSAQTGAGSAKLPQLGGTSRASLSSSSSSSTGSVRRGSVGQANRAGGNLHAIPGHVTSTSAYASQPATPTVSSTQYAGPAAWQGSNPAMRSQSSAPNLPALQQQQQQQQLAHSSRYYPPPSASAAYGGVSGAVTPFSPSPRSPVPASPNAFSMASFSNVSVFNSMSLPSSTAPSATSSLTGNWANSNSVRSRRVSVDVMNELDVPAGDAEIIEFFAEFIKLQQASEFHKRAAAPGSFVDTPAPVLRLDYSKCVVIKNVFARRSIKDGNP</sequence>
<feature type="compositionally biased region" description="Polar residues" evidence="6">
    <location>
        <begin position="808"/>
        <end position="820"/>
    </location>
</feature>
<organism evidence="8 9">
    <name type="scientific">Capsaspora owczarzaki (strain ATCC 30864)</name>
    <dbReference type="NCBI Taxonomy" id="595528"/>
    <lineage>
        <taxon>Eukaryota</taxon>
        <taxon>Filasterea</taxon>
        <taxon>Capsaspora</taxon>
    </lineage>
</organism>
<feature type="region of interest" description="Disordered" evidence="6">
    <location>
        <begin position="542"/>
        <end position="564"/>
    </location>
</feature>
<dbReference type="InParanoid" id="A0A0D2WJ47"/>
<dbReference type="EMBL" id="KE346361">
    <property type="protein sequence ID" value="KJE90015.1"/>
    <property type="molecule type" value="Genomic_DNA"/>
</dbReference>
<feature type="region of interest" description="Disordered" evidence="6">
    <location>
        <begin position="1129"/>
        <end position="1241"/>
    </location>
</feature>
<dbReference type="eggNOG" id="ENOG502QSW2">
    <property type="taxonomic scope" value="Eukaryota"/>
</dbReference>
<feature type="compositionally biased region" description="Polar residues" evidence="6">
    <location>
        <begin position="690"/>
        <end position="702"/>
    </location>
</feature>
<evidence type="ECO:0000256" key="2">
    <source>
        <dbReference type="ARBA" id="ARBA00022490"/>
    </source>
</evidence>
<accession>A0A0D2WJ47</accession>
<dbReference type="Proteomes" id="UP000008743">
    <property type="component" value="Unassembled WGS sequence"/>
</dbReference>
<feature type="compositionally biased region" description="Polar residues" evidence="6">
    <location>
        <begin position="715"/>
        <end position="725"/>
    </location>
</feature>
<dbReference type="OMA" id="HAIFLEM"/>
<feature type="region of interest" description="Disordered" evidence="6">
    <location>
        <begin position="599"/>
        <end position="631"/>
    </location>
</feature>
<evidence type="ECO:0000313" key="8">
    <source>
        <dbReference type="EMBL" id="KJE90015.1"/>
    </source>
</evidence>
<feature type="compositionally biased region" description="Polar residues" evidence="6">
    <location>
        <begin position="345"/>
        <end position="365"/>
    </location>
</feature>
<evidence type="ECO:0000259" key="7">
    <source>
        <dbReference type="PROSITE" id="PS51834"/>
    </source>
</evidence>
<dbReference type="GO" id="GO:0005096">
    <property type="term" value="F:GTPase activator activity"/>
    <property type="evidence" value="ECO:0007669"/>
    <property type="project" value="InterPro"/>
</dbReference>
<keyword evidence="2" id="KW-0963">Cytoplasm</keyword>
<comment type="subcellular location">
    <subcellularLocation>
        <location evidence="1">Cytoplasm</location>
    </subcellularLocation>
</comment>
<dbReference type="GO" id="GO:0005085">
    <property type="term" value="F:guanyl-nucleotide exchange factor activity"/>
    <property type="evidence" value="ECO:0007669"/>
    <property type="project" value="UniProtKB-KW"/>
</dbReference>
<keyword evidence="3" id="KW-0344">Guanine-nucleotide releasing factor</keyword>
<evidence type="ECO:0000256" key="6">
    <source>
        <dbReference type="SAM" id="MobiDB-lite"/>
    </source>
</evidence>
<feature type="compositionally biased region" description="Polar residues" evidence="6">
    <location>
        <begin position="1206"/>
        <end position="1219"/>
    </location>
</feature>
<name>A0A0D2WJ47_CAPO3</name>
<feature type="compositionally biased region" description="Low complexity" evidence="6">
    <location>
        <begin position="66"/>
        <end position="99"/>
    </location>
</feature>
<dbReference type="GO" id="GO:0005737">
    <property type="term" value="C:cytoplasm"/>
    <property type="evidence" value="ECO:0007669"/>
    <property type="project" value="UniProtKB-SubCell"/>
</dbReference>
<feature type="region of interest" description="Disordered" evidence="6">
    <location>
        <begin position="1"/>
        <end position="30"/>
    </location>
</feature>
<dbReference type="RefSeq" id="XP_004349919.1">
    <property type="nucleotide sequence ID" value="XM_004349869.2"/>
</dbReference>
<feature type="compositionally biased region" description="Low complexity" evidence="6">
    <location>
        <begin position="15"/>
        <end position="30"/>
    </location>
</feature>
<feature type="compositionally biased region" description="Gly residues" evidence="6">
    <location>
        <begin position="1"/>
        <end position="14"/>
    </location>
</feature>
<feature type="compositionally biased region" description="Low complexity" evidence="6">
    <location>
        <begin position="604"/>
        <end position="625"/>
    </location>
</feature>
<evidence type="ECO:0000256" key="5">
    <source>
        <dbReference type="ARBA" id="ARBA00038137"/>
    </source>
</evidence>
<dbReference type="PANTHER" id="PTHR31334">
    <property type="entry name" value="SMITH-MAGENIS SYNDROME REGION GENE 8 PROTEIN"/>
    <property type="match status" value="1"/>
</dbReference>
<keyword evidence="4" id="KW-0072">Autophagy</keyword>
<dbReference type="GO" id="GO:0032045">
    <property type="term" value="C:guanyl-nucleotide exchange factor complex"/>
    <property type="evidence" value="ECO:0007669"/>
    <property type="project" value="TreeGrafter"/>
</dbReference>
<feature type="compositionally biased region" description="Polar residues" evidence="6">
    <location>
        <begin position="1179"/>
        <end position="1199"/>
    </location>
</feature>
<feature type="domain" description="UDENN FLCN/SMCR8-type" evidence="7">
    <location>
        <begin position="121"/>
        <end position="1165"/>
    </location>
</feature>
<feature type="compositionally biased region" description="Low complexity" evidence="6">
    <location>
        <begin position="1138"/>
        <end position="1163"/>
    </location>
</feature>
<evidence type="ECO:0000313" key="9">
    <source>
        <dbReference type="Proteomes" id="UP000008743"/>
    </source>
</evidence>
<feature type="compositionally biased region" description="Polar residues" evidence="6">
    <location>
        <begin position="900"/>
        <end position="912"/>
    </location>
</feature>
<dbReference type="Pfam" id="PF11704">
    <property type="entry name" value="Folliculin"/>
    <property type="match status" value="1"/>
</dbReference>
<dbReference type="InterPro" id="IPR037520">
    <property type="entry name" value="Folliculin/SMCR8_longin"/>
</dbReference>
<evidence type="ECO:0000256" key="1">
    <source>
        <dbReference type="ARBA" id="ARBA00004496"/>
    </source>
</evidence>
<proteinExistence type="inferred from homology"/>
<dbReference type="PhylomeDB" id="A0A0D2WJ47"/>
<keyword evidence="9" id="KW-1185">Reference proteome</keyword>
<dbReference type="STRING" id="595528.A0A0D2WJ47"/>
<dbReference type="OrthoDB" id="2289278at2759"/>
<dbReference type="InterPro" id="IPR037521">
    <property type="entry name" value="FLCN/SMCR8_DENN"/>
</dbReference>
<feature type="region of interest" description="Disordered" evidence="6">
    <location>
        <begin position="671"/>
        <end position="725"/>
    </location>
</feature>
<evidence type="ECO:0000256" key="4">
    <source>
        <dbReference type="ARBA" id="ARBA00023006"/>
    </source>
</evidence>
<dbReference type="PANTHER" id="PTHR31334:SF1">
    <property type="entry name" value="GUANINE NUCLEOTIDE EXCHANGE PROTEIN SMCR8"/>
    <property type="match status" value="1"/>
</dbReference>
<feature type="region of interest" description="Disordered" evidence="6">
    <location>
        <begin position="54"/>
        <end position="116"/>
    </location>
</feature>
<feature type="compositionally biased region" description="Polar residues" evidence="6">
    <location>
        <begin position="100"/>
        <end position="109"/>
    </location>
</feature>
<feature type="region of interest" description="Disordered" evidence="6">
    <location>
        <begin position="345"/>
        <end position="371"/>
    </location>
</feature>
<feature type="region of interest" description="Disordered" evidence="6">
    <location>
        <begin position="899"/>
        <end position="942"/>
    </location>
</feature>
<dbReference type="PROSITE" id="PS51834">
    <property type="entry name" value="DENN_FLCN_SMCR8"/>
    <property type="match status" value="1"/>
</dbReference>
<feature type="compositionally biased region" description="Low complexity" evidence="6">
    <location>
        <begin position="552"/>
        <end position="564"/>
    </location>
</feature>
<feature type="compositionally biased region" description="Basic and acidic residues" evidence="6">
    <location>
        <begin position="780"/>
        <end position="796"/>
    </location>
</feature>
<evidence type="ECO:0000256" key="3">
    <source>
        <dbReference type="ARBA" id="ARBA00022658"/>
    </source>
</evidence>
<protein>
    <recommendedName>
        <fullName evidence="7">UDENN FLCN/SMCR8-type domain-containing protein</fullName>
    </recommendedName>
</protein>
<gene>
    <name evidence="8" type="ORF">CAOG_001399</name>
</gene>